<dbReference type="EMBL" id="FTOG01000001">
    <property type="protein sequence ID" value="SIS44492.1"/>
    <property type="molecule type" value="Genomic_DNA"/>
</dbReference>
<organism evidence="2 3">
    <name type="scientific">Rhodobacter aestuarii</name>
    <dbReference type="NCBI Taxonomy" id="453582"/>
    <lineage>
        <taxon>Bacteria</taxon>
        <taxon>Pseudomonadati</taxon>
        <taxon>Pseudomonadota</taxon>
        <taxon>Alphaproteobacteria</taxon>
        <taxon>Rhodobacterales</taxon>
        <taxon>Rhodobacter group</taxon>
        <taxon>Rhodobacter</taxon>
    </lineage>
</organism>
<dbReference type="InterPro" id="IPR036514">
    <property type="entry name" value="SGNH_hydro_sf"/>
</dbReference>
<keyword evidence="2" id="KW-0378">Hydrolase</keyword>
<dbReference type="Proteomes" id="UP000186221">
    <property type="component" value="Unassembled WGS sequence"/>
</dbReference>
<sequence>MSQLRSVFPIVDLAHGWLRESRGIAFCVTTLPLVHDKERHKAKTGESMSKRALRLLVMLCALGTGVPAQADILVMGDSLLAVNGLQGKSVAKELRRLLPGEHVRDRSKMGASYLYPLPVTGAMGMSIPKQYRQGNWDWVVLNGGGNDVLWNCGCGPCTRFLDKLITRDGMAGAIADQVRALRASGARVVFVGYLRSNGFDSPVDKCGPTGDEMDRRIGRLAKADPGVEFVPLADLVPEGDTSFYAPDRIHPSPKGSAAIAARIAKVIAP</sequence>
<reference evidence="3" key="1">
    <citation type="submission" date="2017-01" db="EMBL/GenBank/DDBJ databases">
        <authorList>
            <person name="Varghese N."/>
            <person name="Submissions S."/>
        </authorList>
    </citation>
    <scope>NUCLEOTIDE SEQUENCE [LARGE SCALE GENOMIC DNA]</scope>
    <source>
        <strain evidence="3">DSM 19945</strain>
    </source>
</reference>
<evidence type="ECO:0000313" key="2">
    <source>
        <dbReference type="EMBL" id="SIS44492.1"/>
    </source>
</evidence>
<gene>
    <name evidence="2" type="ORF">SAMN05421580_101364</name>
</gene>
<keyword evidence="3" id="KW-1185">Reference proteome</keyword>
<protein>
    <submittedName>
        <fullName evidence="2">GDSL-like Lipase/Acylhydrolase family protein</fullName>
    </submittedName>
</protein>
<proteinExistence type="predicted"/>
<feature type="domain" description="SGNH hydrolase-type esterase" evidence="1">
    <location>
        <begin position="75"/>
        <end position="257"/>
    </location>
</feature>
<evidence type="ECO:0000313" key="3">
    <source>
        <dbReference type="Proteomes" id="UP000186221"/>
    </source>
</evidence>
<dbReference type="Gene3D" id="3.40.50.1110">
    <property type="entry name" value="SGNH hydrolase"/>
    <property type="match status" value="1"/>
</dbReference>
<evidence type="ECO:0000259" key="1">
    <source>
        <dbReference type="Pfam" id="PF13472"/>
    </source>
</evidence>
<dbReference type="GO" id="GO:0016788">
    <property type="term" value="F:hydrolase activity, acting on ester bonds"/>
    <property type="evidence" value="ECO:0007669"/>
    <property type="project" value="UniProtKB-ARBA"/>
</dbReference>
<dbReference type="InterPro" id="IPR013830">
    <property type="entry name" value="SGNH_hydro"/>
</dbReference>
<dbReference type="STRING" id="453582.SAMN05421580_101364"/>
<name>A0A1N7J571_9RHOB</name>
<dbReference type="CDD" id="cd00229">
    <property type="entry name" value="SGNH_hydrolase"/>
    <property type="match status" value="1"/>
</dbReference>
<accession>A0A1N7J571</accession>
<dbReference type="Pfam" id="PF13472">
    <property type="entry name" value="Lipase_GDSL_2"/>
    <property type="match status" value="1"/>
</dbReference>
<dbReference type="SUPFAM" id="SSF52266">
    <property type="entry name" value="SGNH hydrolase"/>
    <property type="match status" value="1"/>
</dbReference>
<dbReference type="AlphaFoldDB" id="A0A1N7J571"/>